<keyword evidence="4 5" id="KW-0472">Membrane</keyword>
<feature type="transmembrane region" description="Helical" evidence="5">
    <location>
        <begin position="43"/>
        <end position="61"/>
    </location>
</feature>
<keyword evidence="8" id="KW-1185">Reference proteome</keyword>
<dbReference type="SUPFAM" id="SSF52091">
    <property type="entry name" value="SpoIIaa-like"/>
    <property type="match status" value="1"/>
</dbReference>
<dbReference type="CDD" id="cd07042">
    <property type="entry name" value="STAS_SulP_like_sulfate_transporter"/>
    <property type="match status" value="1"/>
</dbReference>
<reference evidence="7 8" key="1">
    <citation type="submission" date="2020-10" db="EMBL/GenBank/DDBJ databases">
        <authorList>
            <person name="Castelo-Branco R."/>
            <person name="Eusebio N."/>
            <person name="Adriana R."/>
            <person name="Vieira A."/>
            <person name="Brugerolle De Fraissinette N."/>
            <person name="Rezende De Castro R."/>
            <person name="Schneider M.P."/>
            <person name="Vasconcelos V."/>
            <person name="Leao P.N."/>
        </authorList>
    </citation>
    <scope>NUCLEOTIDE SEQUENCE [LARGE SCALE GENOMIC DNA]</scope>
    <source>
        <strain evidence="7 8">LEGE 03274</strain>
    </source>
</reference>
<feature type="transmembrane region" description="Helical" evidence="5">
    <location>
        <begin position="92"/>
        <end position="112"/>
    </location>
</feature>
<evidence type="ECO:0000259" key="6">
    <source>
        <dbReference type="PROSITE" id="PS50801"/>
    </source>
</evidence>
<feature type="domain" description="STAS" evidence="6">
    <location>
        <begin position="442"/>
        <end position="522"/>
    </location>
</feature>
<comment type="caution">
    <text evidence="7">The sequence shown here is derived from an EMBL/GenBank/DDBJ whole genome shotgun (WGS) entry which is preliminary data.</text>
</comment>
<dbReference type="Gene3D" id="3.30.750.24">
    <property type="entry name" value="STAS domain"/>
    <property type="match status" value="1"/>
</dbReference>
<evidence type="ECO:0000256" key="1">
    <source>
        <dbReference type="ARBA" id="ARBA00004141"/>
    </source>
</evidence>
<dbReference type="InterPro" id="IPR002645">
    <property type="entry name" value="STAS_dom"/>
</dbReference>
<proteinExistence type="predicted"/>
<dbReference type="Pfam" id="PF01740">
    <property type="entry name" value="STAS"/>
    <property type="match status" value="1"/>
</dbReference>
<organism evidence="7 8">
    <name type="scientific">Cyanobacterium stanieri LEGE 03274</name>
    <dbReference type="NCBI Taxonomy" id="1828756"/>
    <lineage>
        <taxon>Bacteria</taxon>
        <taxon>Bacillati</taxon>
        <taxon>Cyanobacteriota</taxon>
        <taxon>Cyanophyceae</taxon>
        <taxon>Oscillatoriophycideae</taxon>
        <taxon>Chroococcales</taxon>
        <taxon>Geminocystaceae</taxon>
        <taxon>Cyanobacterium</taxon>
    </lineage>
</organism>
<accession>A0ABR9V696</accession>
<evidence type="ECO:0000313" key="7">
    <source>
        <dbReference type="EMBL" id="MBE9223418.1"/>
    </source>
</evidence>
<protein>
    <submittedName>
        <fullName evidence="7">SulP family inorganic anion transporter</fullName>
    </submittedName>
</protein>
<dbReference type="InterPro" id="IPR001902">
    <property type="entry name" value="SLC26A/SulP_fam"/>
</dbReference>
<feature type="transmembrane region" description="Helical" evidence="5">
    <location>
        <begin position="16"/>
        <end position="37"/>
    </location>
</feature>
<sequence>MQITNKIHFRNVRGDLLGGLTAAIIALPMALAFGIASGAGASAGLWGAVLVGFFAAVFGGTPTLISEPTGPMTVIMTAVIASLTASDPDNGMAMAFTVVMLAGFFQIIFGLLKLGKYVTMMPYTVISGFMTGIGLILVILQIAPFLGQGTPSGGVIGTLQNLPSLIDGIKPLETILAVMTVVILYVVPRRYRQYCPPQLLALVAGTLVSLVFFGDAEISRIGLIPTGLPSLQVPTFGASELRLMIIDGMVLGMLGCIDALLTSVVADSLTRTEHNSNKELIGQGLGNLASGLFGGLPGAGATMGTVVNIQTGASSALSGITRAIILFVVVIWAAPLTANIPLAVLAGIAFKVGVNIIDWGFLKRVHKISWKAAGIVYGVIILTVLVDLMVAVGVGVFIANVMTIDKLSELRSKSVKMVSDADDEIVLNAEEKQVLDLARGRMLLFHLSGPMIFGVAKAIEREHNAVNNYDVLIVDLSEVPILGVTSSLALENAIKEAIDQHNEVIIVGATGKVKNRLETLGLAGLIPPDNWMGDRLYALQQGLAVVRNRQSELYQPAGANLDIEEKI</sequence>
<dbReference type="PROSITE" id="PS50801">
    <property type="entry name" value="STAS"/>
    <property type="match status" value="1"/>
</dbReference>
<comment type="subcellular location">
    <subcellularLocation>
        <location evidence="1">Membrane</location>
        <topology evidence="1">Multi-pass membrane protein</topology>
    </subcellularLocation>
</comment>
<dbReference type="Pfam" id="PF00916">
    <property type="entry name" value="Sulfate_transp"/>
    <property type="match status" value="1"/>
</dbReference>
<dbReference type="InterPro" id="IPR036513">
    <property type="entry name" value="STAS_dom_sf"/>
</dbReference>
<gene>
    <name evidence="7" type="ORF">IQ215_11995</name>
</gene>
<keyword evidence="3 5" id="KW-1133">Transmembrane helix</keyword>
<feature type="transmembrane region" description="Helical" evidence="5">
    <location>
        <begin position="168"/>
        <end position="187"/>
    </location>
</feature>
<evidence type="ECO:0000256" key="2">
    <source>
        <dbReference type="ARBA" id="ARBA00022692"/>
    </source>
</evidence>
<feature type="transmembrane region" description="Helical" evidence="5">
    <location>
        <begin position="199"/>
        <end position="223"/>
    </location>
</feature>
<name>A0ABR9V696_9CHRO</name>
<dbReference type="PANTHER" id="PTHR11814">
    <property type="entry name" value="SULFATE TRANSPORTER"/>
    <property type="match status" value="1"/>
</dbReference>
<keyword evidence="2 5" id="KW-0812">Transmembrane</keyword>
<feature type="transmembrane region" description="Helical" evidence="5">
    <location>
        <begin position="374"/>
        <end position="399"/>
    </location>
</feature>
<dbReference type="InterPro" id="IPR011547">
    <property type="entry name" value="SLC26A/SulP_dom"/>
</dbReference>
<evidence type="ECO:0000256" key="3">
    <source>
        <dbReference type="ARBA" id="ARBA00022989"/>
    </source>
</evidence>
<dbReference type="EMBL" id="JADEWC010000031">
    <property type="protein sequence ID" value="MBE9223418.1"/>
    <property type="molecule type" value="Genomic_DNA"/>
</dbReference>
<dbReference type="Proteomes" id="UP000654604">
    <property type="component" value="Unassembled WGS sequence"/>
</dbReference>
<feature type="transmembrane region" description="Helical" evidence="5">
    <location>
        <begin position="316"/>
        <end position="334"/>
    </location>
</feature>
<feature type="transmembrane region" description="Helical" evidence="5">
    <location>
        <begin position="124"/>
        <end position="148"/>
    </location>
</feature>
<dbReference type="RefSeq" id="WP_193801657.1">
    <property type="nucleotide sequence ID" value="NZ_JADEWC010000031.1"/>
</dbReference>
<evidence type="ECO:0000256" key="4">
    <source>
        <dbReference type="ARBA" id="ARBA00023136"/>
    </source>
</evidence>
<evidence type="ECO:0000256" key="5">
    <source>
        <dbReference type="SAM" id="Phobius"/>
    </source>
</evidence>
<feature type="transmembrane region" description="Helical" evidence="5">
    <location>
        <begin position="243"/>
        <end position="266"/>
    </location>
</feature>
<feature type="transmembrane region" description="Helical" evidence="5">
    <location>
        <begin position="340"/>
        <end position="362"/>
    </location>
</feature>
<evidence type="ECO:0000313" key="8">
    <source>
        <dbReference type="Proteomes" id="UP000654604"/>
    </source>
</evidence>